<dbReference type="InParanoid" id="W7XIQ5"/>
<accession>W7XIQ5</accession>
<dbReference type="GeneID" id="24441756"/>
<sequence>MQLQIDNQLLQFVQDFYQLQQLIYSPQFFDRRTIFFQVVQAKLKYFQKTNISYIQQKQQIFNLFQKICKTKVQLKLEPMQGYQSDHTPKLTTKLRNLNPFQEILGKQRLWKITQFGQSIINQKYVQQMIFQLNLGKQYRQISQQKINRQIYIVQYIIIYLVFNLNDFFTQLCYIF</sequence>
<dbReference type="EMBL" id="GG662640">
    <property type="protein sequence ID" value="EWS73524.1"/>
    <property type="molecule type" value="Genomic_DNA"/>
</dbReference>
<evidence type="ECO:0000313" key="1">
    <source>
        <dbReference type="EMBL" id="EWS73524.1"/>
    </source>
</evidence>
<dbReference type="AlphaFoldDB" id="W7XIQ5"/>
<dbReference type="Proteomes" id="UP000009168">
    <property type="component" value="Unassembled WGS sequence"/>
</dbReference>
<proteinExistence type="predicted"/>
<dbReference type="KEGG" id="tet:TTHERM_001122779"/>
<evidence type="ECO:0000313" key="2">
    <source>
        <dbReference type="Proteomes" id="UP000009168"/>
    </source>
</evidence>
<keyword evidence="2" id="KW-1185">Reference proteome</keyword>
<gene>
    <name evidence="1" type="ORF">TTHERM_001122779</name>
</gene>
<reference evidence="2" key="1">
    <citation type="journal article" date="2006" name="PLoS Biol.">
        <title>Macronuclear genome sequence of the ciliate Tetrahymena thermophila, a model eukaryote.</title>
        <authorList>
            <person name="Eisen J.A."/>
            <person name="Coyne R.S."/>
            <person name="Wu M."/>
            <person name="Wu D."/>
            <person name="Thiagarajan M."/>
            <person name="Wortman J.R."/>
            <person name="Badger J.H."/>
            <person name="Ren Q."/>
            <person name="Amedeo P."/>
            <person name="Jones K.M."/>
            <person name="Tallon L.J."/>
            <person name="Delcher A.L."/>
            <person name="Salzberg S.L."/>
            <person name="Silva J.C."/>
            <person name="Haas B.J."/>
            <person name="Majoros W.H."/>
            <person name="Farzad M."/>
            <person name="Carlton J.M."/>
            <person name="Smith R.K. Jr."/>
            <person name="Garg J."/>
            <person name="Pearlman R.E."/>
            <person name="Karrer K.M."/>
            <person name="Sun L."/>
            <person name="Manning G."/>
            <person name="Elde N.C."/>
            <person name="Turkewitz A.P."/>
            <person name="Asai D.J."/>
            <person name="Wilkes D.E."/>
            <person name="Wang Y."/>
            <person name="Cai H."/>
            <person name="Collins K."/>
            <person name="Stewart B.A."/>
            <person name="Lee S.R."/>
            <person name="Wilamowska K."/>
            <person name="Weinberg Z."/>
            <person name="Ruzzo W.L."/>
            <person name="Wloga D."/>
            <person name="Gaertig J."/>
            <person name="Frankel J."/>
            <person name="Tsao C.-C."/>
            <person name="Gorovsky M.A."/>
            <person name="Keeling P.J."/>
            <person name="Waller R.F."/>
            <person name="Patron N.J."/>
            <person name="Cherry J.M."/>
            <person name="Stover N.A."/>
            <person name="Krieger C.J."/>
            <person name="del Toro C."/>
            <person name="Ryder H.F."/>
            <person name="Williamson S.C."/>
            <person name="Barbeau R.A."/>
            <person name="Hamilton E.P."/>
            <person name="Orias E."/>
        </authorList>
    </citation>
    <scope>NUCLEOTIDE SEQUENCE [LARGE SCALE GENOMIC DNA]</scope>
    <source>
        <strain evidence="2">SB210</strain>
    </source>
</reference>
<organism evidence="1 2">
    <name type="scientific">Tetrahymena thermophila (strain SB210)</name>
    <dbReference type="NCBI Taxonomy" id="312017"/>
    <lineage>
        <taxon>Eukaryota</taxon>
        <taxon>Sar</taxon>
        <taxon>Alveolata</taxon>
        <taxon>Ciliophora</taxon>
        <taxon>Intramacronucleata</taxon>
        <taxon>Oligohymenophorea</taxon>
        <taxon>Hymenostomatida</taxon>
        <taxon>Tetrahymenina</taxon>
        <taxon>Tetrahymenidae</taxon>
        <taxon>Tetrahymena</taxon>
    </lineage>
</organism>
<dbReference type="RefSeq" id="XP_012653949.1">
    <property type="nucleotide sequence ID" value="XM_012798495.1"/>
</dbReference>
<protein>
    <submittedName>
        <fullName evidence="1">Uncharacterized protein</fullName>
    </submittedName>
</protein>
<name>W7XIQ5_TETTS</name>